<reference evidence="3" key="2">
    <citation type="submission" date="2013-12" db="EMBL/GenBank/DDBJ databases">
        <authorList>
            <person name="Yu Y."/>
            <person name="Lee S."/>
            <person name="de Baynast K."/>
            <person name="Wissotski M."/>
            <person name="Liu L."/>
            <person name="Talag J."/>
            <person name="Goicoechea J."/>
            <person name="Angelova A."/>
            <person name="Jetty R."/>
            <person name="Kudrna D."/>
            <person name="Golser W."/>
            <person name="Rivera L."/>
            <person name="Zhang J."/>
            <person name="Wing R."/>
        </authorList>
    </citation>
    <scope>NUCLEOTIDE SEQUENCE</scope>
</reference>
<keyword evidence="3" id="KW-1185">Reference proteome</keyword>
<name>A0A0D9WZ60_9ORYZ</name>
<dbReference type="InterPro" id="IPR013094">
    <property type="entry name" value="AB_hydrolase_3"/>
</dbReference>
<protein>
    <recommendedName>
        <fullName evidence="1">Alpha/beta hydrolase fold-3 domain-containing protein</fullName>
    </recommendedName>
</protein>
<dbReference type="PANTHER" id="PTHR23024">
    <property type="entry name" value="ARYLACETAMIDE DEACETYLASE"/>
    <property type="match status" value="1"/>
</dbReference>
<feature type="domain" description="Alpha/beta hydrolase fold-3" evidence="1">
    <location>
        <begin position="90"/>
        <end position="309"/>
    </location>
</feature>
<reference evidence="2 3" key="1">
    <citation type="submission" date="2012-08" db="EMBL/GenBank/DDBJ databases">
        <title>Oryza genome evolution.</title>
        <authorList>
            <person name="Wing R.A."/>
        </authorList>
    </citation>
    <scope>NUCLEOTIDE SEQUENCE</scope>
</reference>
<proteinExistence type="predicted"/>
<dbReference type="GO" id="GO:0016787">
    <property type="term" value="F:hydrolase activity"/>
    <property type="evidence" value="ECO:0007669"/>
    <property type="project" value="InterPro"/>
</dbReference>
<dbReference type="PANTHER" id="PTHR23024:SF563">
    <property type="entry name" value="OS09G0435700 PROTEIN"/>
    <property type="match status" value="1"/>
</dbReference>
<dbReference type="EnsemblPlants" id="LPERR07G12900.1">
    <property type="protein sequence ID" value="LPERR07G12900.1"/>
    <property type="gene ID" value="LPERR07G12900"/>
</dbReference>
<evidence type="ECO:0000313" key="2">
    <source>
        <dbReference type="EnsemblPlants" id="LPERR07G12900.1"/>
    </source>
</evidence>
<dbReference type="Gene3D" id="3.40.50.1820">
    <property type="entry name" value="alpha/beta hydrolase"/>
    <property type="match status" value="1"/>
</dbReference>
<accession>A0A0D9WZ60</accession>
<evidence type="ECO:0000313" key="3">
    <source>
        <dbReference type="Proteomes" id="UP000032180"/>
    </source>
</evidence>
<dbReference type="eggNOG" id="KOG1515">
    <property type="taxonomic scope" value="Eukaryota"/>
</dbReference>
<dbReference type="SUPFAM" id="SSF53474">
    <property type="entry name" value="alpha/beta-Hydrolases"/>
    <property type="match status" value="1"/>
</dbReference>
<organism evidence="2 3">
    <name type="scientific">Leersia perrieri</name>
    <dbReference type="NCBI Taxonomy" id="77586"/>
    <lineage>
        <taxon>Eukaryota</taxon>
        <taxon>Viridiplantae</taxon>
        <taxon>Streptophyta</taxon>
        <taxon>Embryophyta</taxon>
        <taxon>Tracheophyta</taxon>
        <taxon>Spermatophyta</taxon>
        <taxon>Magnoliopsida</taxon>
        <taxon>Liliopsida</taxon>
        <taxon>Poales</taxon>
        <taxon>Poaceae</taxon>
        <taxon>BOP clade</taxon>
        <taxon>Oryzoideae</taxon>
        <taxon>Oryzeae</taxon>
        <taxon>Oryzinae</taxon>
        <taxon>Leersia</taxon>
    </lineage>
</organism>
<dbReference type="HOGENOM" id="CLU_012494_22_0_1"/>
<dbReference type="InterPro" id="IPR050466">
    <property type="entry name" value="Carboxylest/Gibb_receptor"/>
</dbReference>
<dbReference type="InterPro" id="IPR029058">
    <property type="entry name" value="AB_hydrolase_fold"/>
</dbReference>
<sequence>MARSSPAMGAGSIAVDLYPFLRVYEGGHIERLVRNTAAVAPSHDGTMTAPAAGRLARDGVATRDVVIDEETGVSARLFLPGGVRTRLPLVLYFHGGAFVTGSAFGRLFHRYASSLAARAGALVVSVDYRLAPDHPLPAAFADGWAALRWATSLADPWLARYADPARVFLAGESAGATIAHNVAVRAAGPDGDYMDDDIEGVALLQPCFWGKKRLASEAAAGERDEPPMLAPYRLDALWPYVTGGAAGNDDPRIDPPAEDVSSLPCRRALVAVAEKDVLRERGRRYAAQLRRGGRDVTLVESEGEDHCFHLYRPARPSAVELMDRVAEFISPTSCRLQQKDLLHHLHGWQHNTSLLLDEYDHNTRAASSGAPKRDFIASGEWTDATSSCSGAGRKLDRPKAKVCGGPTCKAQTALVIGRRTGKAQWYGFVGIGSLMPSRAHKYSASATALRVLC</sequence>
<dbReference type="Proteomes" id="UP000032180">
    <property type="component" value="Chromosome 7"/>
</dbReference>
<dbReference type="Pfam" id="PF07859">
    <property type="entry name" value="Abhydrolase_3"/>
    <property type="match status" value="1"/>
</dbReference>
<reference evidence="2" key="3">
    <citation type="submission" date="2015-04" db="UniProtKB">
        <authorList>
            <consortium name="EnsemblPlants"/>
        </authorList>
    </citation>
    <scope>IDENTIFICATION</scope>
</reference>
<dbReference type="STRING" id="77586.A0A0D9WZ60"/>
<evidence type="ECO:0000259" key="1">
    <source>
        <dbReference type="Pfam" id="PF07859"/>
    </source>
</evidence>
<dbReference type="AlphaFoldDB" id="A0A0D9WZ60"/>
<dbReference type="Gramene" id="LPERR07G12900.1">
    <property type="protein sequence ID" value="LPERR07G12900.1"/>
    <property type="gene ID" value="LPERR07G12900"/>
</dbReference>